<reference evidence="2" key="1">
    <citation type="journal article" date="2014" name="Science">
        <title>Ancient hybridizations among the ancestral genomes of bread wheat.</title>
        <authorList>
            <consortium name="International Wheat Genome Sequencing Consortium,"/>
            <person name="Marcussen T."/>
            <person name="Sandve S.R."/>
            <person name="Heier L."/>
            <person name="Spannagl M."/>
            <person name="Pfeifer M."/>
            <person name="Jakobsen K.S."/>
            <person name="Wulff B.B."/>
            <person name="Steuernagel B."/>
            <person name="Mayer K.F."/>
            <person name="Olsen O.A."/>
        </authorList>
    </citation>
    <scope>NUCLEOTIDE SEQUENCE [LARGE SCALE GENOMIC DNA]</scope>
    <source>
        <strain evidence="2">cv. AL8/78</strain>
    </source>
</reference>
<name>A0A453N4A7_AEGTS</name>
<reference evidence="1" key="4">
    <citation type="submission" date="2019-03" db="UniProtKB">
        <authorList>
            <consortium name="EnsemblPlants"/>
        </authorList>
    </citation>
    <scope>IDENTIFICATION</scope>
</reference>
<protein>
    <submittedName>
        <fullName evidence="1">Uncharacterized protein</fullName>
    </submittedName>
</protein>
<reference evidence="1" key="5">
    <citation type="journal article" date="2021" name="G3 (Bethesda)">
        <title>Aegilops tauschii genome assembly Aet v5.0 features greater sequence contiguity and improved annotation.</title>
        <authorList>
            <person name="Wang L."/>
            <person name="Zhu T."/>
            <person name="Rodriguez J.C."/>
            <person name="Deal K.R."/>
            <person name="Dubcovsky J."/>
            <person name="McGuire P.E."/>
            <person name="Lux T."/>
            <person name="Spannagl M."/>
            <person name="Mayer K.F.X."/>
            <person name="Baldrich P."/>
            <person name="Meyers B.C."/>
            <person name="Huo N."/>
            <person name="Gu Y.Q."/>
            <person name="Zhou H."/>
            <person name="Devos K.M."/>
            <person name="Bennetzen J.L."/>
            <person name="Unver T."/>
            <person name="Budak H."/>
            <person name="Gulick P.J."/>
            <person name="Galiba G."/>
            <person name="Kalapos B."/>
            <person name="Nelson D.R."/>
            <person name="Li P."/>
            <person name="You F.M."/>
            <person name="Luo M.C."/>
            <person name="Dvorak J."/>
        </authorList>
    </citation>
    <scope>NUCLEOTIDE SEQUENCE [LARGE SCALE GENOMIC DNA]</scope>
    <source>
        <strain evidence="1">cv. AL8/78</strain>
    </source>
</reference>
<keyword evidence="2" id="KW-1185">Reference proteome</keyword>
<proteinExistence type="predicted"/>
<dbReference type="EnsemblPlants" id="AET6Gv20210000.24">
    <property type="protein sequence ID" value="AET6Gv20210000.24"/>
    <property type="gene ID" value="AET6Gv20210000"/>
</dbReference>
<evidence type="ECO:0000313" key="2">
    <source>
        <dbReference type="Proteomes" id="UP000015105"/>
    </source>
</evidence>
<organism evidence="1 2">
    <name type="scientific">Aegilops tauschii subsp. strangulata</name>
    <name type="common">Goatgrass</name>
    <dbReference type="NCBI Taxonomy" id="200361"/>
    <lineage>
        <taxon>Eukaryota</taxon>
        <taxon>Viridiplantae</taxon>
        <taxon>Streptophyta</taxon>
        <taxon>Embryophyta</taxon>
        <taxon>Tracheophyta</taxon>
        <taxon>Spermatophyta</taxon>
        <taxon>Magnoliopsida</taxon>
        <taxon>Liliopsida</taxon>
        <taxon>Poales</taxon>
        <taxon>Poaceae</taxon>
        <taxon>BOP clade</taxon>
        <taxon>Pooideae</taxon>
        <taxon>Triticodae</taxon>
        <taxon>Triticeae</taxon>
        <taxon>Triticinae</taxon>
        <taxon>Aegilops</taxon>
    </lineage>
</organism>
<reference evidence="2" key="2">
    <citation type="journal article" date="2017" name="Nat. Plants">
        <title>The Aegilops tauschii genome reveals multiple impacts of transposons.</title>
        <authorList>
            <person name="Zhao G."/>
            <person name="Zou C."/>
            <person name="Li K."/>
            <person name="Wang K."/>
            <person name="Li T."/>
            <person name="Gao L."/>
            <person name="Zhang X."/>
            <person name="Wang H."/>
            <person name="Yang Z."/>
            <person name="Liu X."/>
            <person name="Jiang W."/>
            <person name="Mao L."/>
            <person name="Kong X."/>
            <person name="Jiao Y."/>
            <person name="Jia J."/>
        </authorList>
    </citation>
    <scope>NUCLEOTIDE SEQUENCE [LARGE SCALE GENOMIC DNA]</scope>
    <source>
        <strain evidence="2">cv. AL8/78</strain>
    </source>
</reference>
<dbReference type="Proteomes" id="UP000015105">
    <property type="component" value="Chromosome 6D"/>
</dbReference>
<evidence type="ECO:0000313" key="1">
    <source>
        <dbReference type="EnsemblPlants" id="AET6Gv20210000.24"/>
    </source>
</evidence>
<dbReference type="AlphaFoldDB" id="A0A453N4A7"/>
<sequence>EKGKCALWILGFLERYIVSKISPLCRHKFLREGSSQSAFHQCN</sequence>
<accession>A0A453N4A7</accession>
<reference evidence="1" key="3">
    <citation type="journal article" date="2017" name="Nature">
        <title>Genome sequence of the progenitor of the wheat D genome Aegilops tauschii.</title>
        <authorList>
            <person name="Luo M.C."/>
            <person name="Gu Y.Q."/>
            <person name="Puiu D."/>
            <person name="Wang H."/>
            <person name="Twardziok S.O."/>
            <person name="Deal K.R."/>
            <person name="Huo N."/>
            <person name="Zhu T."/>
            <person name="Wang L."/>
            <person name="Wang Y."/>
            <person name="McGuire P.E."/>
            <person name="Liu S."/>
            <person name="Long H."/>
            <person name="Ramasamy R.K."/>
            <person name="Rodriguez J.C."/>
            <person name="Van S.L."/>
            <person name="Yuan L."/>
            <person name="Wang Z."/>
            <person name="Xia Z."/>
            <person name="Xiao L."/>
            <person name="Anderson O.D."/>
            <person name="Ouyang S."/>
            <person name="Liang Y."/>
            <person name="Zimin A.V."/>
            <person name="Pertea G."/>
            <person name="Qi P."/>
            <person name="Bennetzen J.L."/>
            <person name="Dai X."/>
            <person name="Dawson M.W."/>
            <person name="Muller H.G."/>
            <person name="Kugler K."/>
            <person name="Rivarola-Duarte L."/>
            <person name="Spannagl M."/>
            <person name="Mayer K.F.X."/>
            <person name="Lu F.H."/>
            <person name="Bevan M.W."/>
            <person name="Leroy P."/>
            <person name="Li P."/>
            <person name="You F.M."/>
            <person name="Sun Q."/>
            <person name="Liu Z."/>
            <person name="Lyons E."/>
            <person name="Wicker T."/>
            <person name="Salzberg S.L."/>
            <person name="Devos K.M."/>
            <person name="Dvorak J."/>
        </authorList>
    </citation>
    <scope>NUCLEOTIDE SEQUENCE [LARGE SCALE GENOMIC DNA]</scope>
    <source>
        <strain evidence="1">cv. AL8/78</strain>
    </source>
</reference>
<dbReference type="Gramene" id="AET6Gv20210000.24">
    <property type="protein sequence ID" value="AET6Gv20210000.24"/>
    <property type="gene ID" value="AET6Gv20210000"/>
</dbReference>